<sequence length="107" mass="12569">MLLRYNIESMLPLSSVRMFPLFVTDIMTVFAPRTLSFTFHFFSVKQSRYDGRRFARHSHDTAASTWHRYRLGRDRFSACTAGDCHLDYVGLDYYVARRLKTRNGFSG</sequence>
<dbReference type="Proteomes" id="UP000115582">
    <property type="component" value="Segment"/>
</dbReference>
<dbReference type="EMBL" id="DQ120516">
    <property type="protein sequence ID" value="ABA82157.1"/>
    <property type="molecule type" value="Genomic_DNA"/>
</dbReference>
<proteinExistence type="predicted"/>
<reference evidence="1 2" key="1">
    <citation type="journal article" date="2006" name="J. Virol.">
        <title>Genomic sequence of rhesus cytomegalovirus 180.92: insights into the coding potential of rhesus cytomegalovirus.</title>
        <authorList>
            <person name="Rivailler P."/>
            <person name="Kaur A."/>
            <person name="Johnson R.P."/>
            <person name="Wang F."/>
        </authorList>
    </citation>
    <scope>NUCLEOTIDE SEQUENCE [LARGE SCALE GENOMIC DNA]</scope>
    <source>
        <strain evidence="1">CMV 180.92</strain>
    </source>
</reference>
<name>Q2FAV5_RHCM6</name>
<accession>Q2FAV5</accession>
<organism evidence="1 2">
    <name type="scientific">Rhesus cytomegalovirus (strain 68-1)</name>
    <name type="common">RhCMV</name>
    <dbReference type="NCBI Taxonomy" id="47929"/>
    <lineage>
        <taxon>Viruses</taxon>
        <taxon>Duplodnaviria</taxon>
        <taxon>Heunggongvirae</taxon>
        <taxon>Peploviricota</taxon>
        <taxon>Herviviricetes</taxon>
        <taxon>Herpesvirales</taxon>
        <taxon>Orthoherpesviridae</taxon>
        <taxon>Betaherpesvirinae</taxon>
        <taxon>Cytomegalovirus</taxon>
        <taxon>Cytomegalovirus macacinebeta3</taxon>
    </lineage>
</organism>
<evidence type="ECO:0000313" key="1">
    <source>
        <dbReference type="EMBL" id="ABA82157.1"/>
    </source>
</evidence>
<evidence type="ECO:0000313" key="2">
    <source>
        <dbReference type="Proteomes" id="UP000115582"/>
    </source>
</evidence>
<organismHost>
    <name type="scientific">Macaca mulatta</name>
    <name type="common">Rhesus macaque</name>
    <dbReference type="NCBI Taxonomy" id="9544"/>
</organismHost>
<protein>
    <submittedName>
        <fullName evidence="1">Rh16</fullName>
    </submittedName>
</protein>